<keyword evidence="1" id="KW-0732">Signal</keyword>
<feature type="chain" id="PRO_5017460278" description="Cytochrome c domain-containing protein" evidence="1">
    <location>
        <begin position="24"/>
        <end position="521"/>
    </location>
</feature>
<comment type="caution">
    <text evidence="2">The sequence shown here is derived from an EMBL/GenBank/DDBJ whole genome shotgun (WGS) entry which is preliminary data.</text>
</comment>
<name>A0A3A8NMK7_9BACT</name>
<dbReference type="OrthoDB" id="6306157at2"/>
<keyword evidence="3" id="KW-1185">Reference proteome</keyword>
<reference evidence="3" key="1">
    <citation type="submission" date="2018-09" db="EMBL/GenBank/DDBJ databases">
        <authorList>
            <person name="Livingstone P.G."/>
            <person name="Whitworth D.E."/>
        </authorList>
    </citation>
    <scope>NUCLEOTIDE SEQUENCE [LARGE SCALE GENOMIC DNA]</scope>
    <source>
        <strain evidence="3">CA040B</strain>
    </source>
</reference>
<dbReference type="PROSITE" id="PS51257">
    <property type="entry name" value="PROKAR_LIPOPROTEIN"/>
    <property type="match status" value="1"/>
</dbReference>
<evidence type="ECO:0008006" key="4">
    <source>
        <dbReference type="Google" id="ProtNLM"/>
    </source>
</evidence>
<dbReference type="SUPFAM" id="SSF48695">
    <property type="entry name" value="Multiheme cytochromes"/>
    <property type="match status" value="1"/>
</dbReference>
<evidence type="ECO:0000256" key="1">
    <source>
        <dbReference type="SAM" id="SignalP"/>
    </source>
</evidence>
<dbReference type="Proteomes" id="UP000273405">
    <property type="component" value="Unassembled WGS sequence"/>
</dbReference>
<feature type="signal peptide" evidence="1">
    <location>
        <begin position="1"/>
        <end position="23"/>
    </location>
</feature>
<organism evidence="2 3">
    <name type="scientific">Corallococcus sicarius</name>
    <dbReference type="NCBI Taxonomy" id="2316726"/>
    <lineage>
        <taxon>Bacteria</taxon>
        <taxon>Pseudomonadati</taxon>
        <taxon>Myxococcota</taxon>
        <taxon>Myxococcia</taxon>
        <taxon>Myxococcales</taxon>
        <taxon>Cystobacterineae</taxon>
        <taxon>Myxococcaceae</taxon>
        <taxon>Corallococcus</taxon>
    </lineage>
</organism>
<dbReference type="RefSeq" id="WP_120624581.1">
    <property type="nucleotide sequence ID" value="NZ_RAWG01000033.1"/>
</dbReference>
<proteinExistence type="predicted"/>
<dbReference type="InterPro" id="IPR036280">
    <property type="entry name" value="Multihaem_cyt_sf"/>
</dbReference>
<evidence type="ECO:0000313" key="2">
    <source>
        <dbReference type="EMBL" id="RKH45617.1"/>
    </source>
</evidence>
<gene>
    <name evidence="2" type="ORF">D7X12_07555</name>
</gene>
<evidence type="ECO:0000313" key="3">
    <source>
        <dbReference type="Proteomes" id="UP000273405"/>
    </source>
</evidence>
<dbReference type="AlphaFoldDB" id="A0A3A8NMK7"/>
<sequence length="521" mass="55891">MRLRSCRHLALTGLVLLATGCMTGPLNGTTTEAQPQGKKFVFQGYHNQPAIPVQVQVLKDAELDPSVAAHWVVIANTVTSTTETHYNSPDPLFAWSVEATPVTGLANAARWPVGGVLRVRAVAKDPDGDRLLTTFDDVTFSDCLGEHAGEAWDQVGAACEGMGISTASVVSTLLSPVDSANPPDYLGRKNSISVAETNEYYAQTQAPATLALFLTKFGFDGTEDTATYFNDGDLGIGREMHCKPISSGRGTACYVKNYAARDANNKPIFGGDSNVALADAVAHTNAFATVAMVYMPPREAPNSVKFMVYDGAGNLSPTAALDNQGERVSVPNNCLSCHGVNANYNPATNSVSGASFLPFDVFSFRYSSAPGFSFAAQADALRRLNARILLTRPAPAIVDFVEGTYAPKLVTDPTAVANNTYVPAGWTTTRKHGVGLYNGVVKQYCRTCHMSANHAGDDAFLERYDFLESTDFDFFRLAIKADVCDSTHSMPQAEHVMKKMWKSGARGYLVTGLNLTTSCKP</sequence>
<protein>
    <recommendedName>
        <fullName evidence="4">Cytochrome c domain-containing protein</fullName>
    </recommendedName>
</protein>
<accession>A0A3A8NMK7</accession>
<dbReference type="EMBL" id="RAWG01000033">
    <property type="protein sequence ID" value="RKH45617.1"/>
    <property type="molecule type" value="Genomic_DNA"/>
</dbReference>